<protein>
    <submittedName>
        <fullName evidence="4">Phytoplasmal effector causing phyllody 1</fullName>
    </submittedName>
</protein>
<feature type="transmembrane region" description="Helical" evidence="2">
    <location>
        <begin position="6"/>
        <end position="25"/>
    </location>
</feature>
<evidence type="ECO:0000313" key="4">
    <source>
        <dbReference type="EMBL" id="BBF24902.1"/>
    </source>
</evidence>
<keyword evidence="1" id="KW-0175">Coiled coil</keyword>
<keyword evidence="2" id="KW-1133">Transmembrane helix</keyword>
<evidence type="ECO:0000256" key="2">
    <source>
        <dbReference type="SAM" id="Phobius"/>
    </source>
</evidence>
<reference evidence="4" key="1">
    <citation type="journal article" date="2020" name="Mol. Plant Pathol.">
        <title>Functional variation in phyllogen, a phyllody-inducing phytoplasma effector family, attributable to a single amino acid polymorphism.</title>
        <authorList>
            <person name="Iwabuchi N."/>
            <person name="Kitazawa Y."/>
            <person name="Maejima K."/>
            <person name="Koinuma H."/>
            <person name="Miyazaki A."/>
            <person name="Matsumoto O."/>
            <person name="Suzuki T."/>
            <person name="Nijo T."/>
            <person name="Oshima K."/>
            <person name="Namba S."/>
            <person name="Yamaji Y."/>
        </authorList>
    </citation>
    <scope>NUCLEOTIDE SEQUENCE</scope>
    <source>
        <strain evidence="4">RYD</strain>
    </source>
</reference>
<feature type="coiled-coil region" evidence="1">
    <location>
        <begin position="92"/>
        <end position="126"/>
    </location>
</feature>
<proteinExistence type="predicted"/>
<accession>A0A7G1GC98</accession>
<feature type="domain" description="Sequence-variable mosaic (SVM) signal sequence" evidence="3">
    <location>
        <begin position="1"/>
        <end position="33"/>
    </location>
</feature>
<dbReference type="Pfam" id="PF12113">
    <property type="entry name" value="SVM_signal"/>
    <property type="match status" value="1"/>
</dbReference>
<name>A0A7G1GC98_9MOLU</name>
<dbReference type="InterPro" id="IPR021970">
    <property type="entry name" value="SVM_signal"/>
</dbReference>
<organism evidence="4">
    <name type="scientific">Candidatus Phytoplasma oryzae</name>
    <dbReference type="NCBI Taxonomy" id="203274"/>
    <lineage>
        <taxon>Bacteria</taxon>
        <taxon>Bacillati</taxon>
        <taxon>Mycoplasmatota</taxon>
        <taxon>Mollicutes</taxon>
        <taxon>Acholeplasmatales</taxon>
        <taxon>Acholeplasmataceae</taxon>
        <taxon>Candidatus Phytoplasma</taxon>
        <taxon>16SrXI (Rice yellow dwarf group)</taxon>
    </lineage>
</organism>
<gene>
    <name evidence="4" type="primary">PHYL1</name>
</gene>
<dbReference type="AlphaFoldDB" id="A0A7G1GC98"/>
<evidence type="ECO:0000259" key="3">
    <source>
        <dbReference type="Pfam" id="PF12113"/>
    </source>
</evidence>
<sequence length="128" mass="15007">MFEIKNNLLLLNVFLFYLLGLFLITNNQKIIGMNKDIATTSTGNNNTNINNFSIEKIEENIINLKYKIQENAVKKINIEKEIKKLSNDSSTKNILLELKQNLEKLIHNQKEQLKQYQRLLNMLNNKNN</sequence>
<dbReference type="EMBL" id="LC388973">
    <property type="protein sequence ID" value="BBF24902.1"/>
    <property type="molecule type" value="Genomic_DNA"/>
</dbReference>
<evidence type="ECO:0000256" key="1">
    <source>
        <dbReference type="SAM" id="Coils"/>
    </source>
</evidence>
<keyword evidence="2" id="KW-0812">Transmembrane</keyword>
<keyword evidence="2" id="KW-0472">Membrane</keyword>